<protein>
    <submittedName>
        <fullName evidence="1">Uncharacterized protein</fullName>
    </submittedName>
</protein>
<comment type="caution">
    <text evidence="1">The sequence shown here is derived from an EMBL/GenBank/DDBJ whole genome shotgun (WGS) entry which is preliminary data.</text>
</comment>
<accession>A0AAV3ZJX4</accession>
<proteinExistence type="predicted"/>
<name>A0AAV3ZJX4_9GAST</name>
<keyword evidence="2" id="KW-1185">Reference proteome</keyword>
<reference evidence="1 2" key="1">
    <citation type="journal article" date="2021" name="Elife">
        <title>Chloroplast acquisition without the gene transfer in kleptoplastic sea slugs, Plakobranchus ocellatus.</title>
        <authorList>
            <person name="Maeda T."/>
            <person name="Takahashi S."/>
            <person name="Yoshida T."/>
            <person name="Shimamura S."/>
            <person name="Takaki Y."/>
            <person name="Nagai Y."/>
            <person name="Toyoda A."/>
            <person name="Suzuki Y."/>
            <person name="Arimoto A."/>
            <person name="Ishii H."/>
            <person name="Satoh N."/>
            <person name="Nishiyama T."/>
            <person name="Hasebe M."/>
            <person name="Maruyama T."/>
            <person name="Minagawa J."/>
            <person name="Obokata J."/>
            <person name="Shigenobu S."/>
        </authorList>
    </citation>
    <scope>NUCLEOTIDE SEQUENCE [LARGE SCALE GENOMIC DNA]</scope>
</reference>
<organism evidence="1 2">
    <name type="scientific">Plakobranchus ocellatus</name>
    <dbReference type="NCBI Taxonomy" id="259542"/>
    <lineage>
        <taxon>Eukaryota</taxon>
        <taxon>Metazoa</taxon>
        <taxon>Spiralia</taxon>
        <taxon>Lophotrochozoa</taxon>
        <taxon>Mollusca</taxon>
        <taxon>Gastropoda</taxon>
        <taxon>Heterobranchia</taxon>
        <taxon>Euthyneura</taxon>
        <taxon>Panpulmonata</taxon>
        <taxon>Sacoglossa</taxon>
        <taxon>Placobranchoidea</taxon>
        <taxon>Plakobranchidae</taxon>
        <taxon>Plakobranchus</taxon>
    </lineage>
</organism>
<dbReference type="AlphaFoldDB" id="A0AAV3ZJX4"/>
<dbReference type="EMBL" id="BLXT01002522">
    <property type="protein sequence ID" value="GFN95596.1"/>
    <property type="molecule type" value="Genomic_DNA"/>
</dbReference>
<gene>
    <name evidence="1" type="ORF">PoB_002210200</name>
</gene>
<evidence type="ECO:0000313" key="2">
    <source>
        <dbReference type="Proteomes" id="UP000735302"/>
    </source>
</evidence>
<evidence type="ECO:0000313" key="1">
    <source>
        <dbReference type="EMBL" id="GFN95596.1"/>
    </source>
</evidence>
<dbReference type="Proteomes" id="UP000735302">
    <property type="component" value="Unassembled WGS sequence"/>
</dbReference>
<sequence length="117" mass="12648">MGLCTSNCVYFLDQSHETSVRMCDPLLSVTCAKAPDLRVTREAAVLPAWLSPVTRRDIILRCLDVKAVISRPLQKEMGVGGWLRGTLGHSEICRYLSGMGAGSSPTTSVLAPDLTRA</sequence>